<proteinExistence type="predicted"/>
<evidence type="ECO:0000313" key="3">
    <source>
        <dbReference type="Proteomes" id="UP001276150"/>
    </source>
</evidence>
<keyword evidence="3" id="KW-1185">Reference proteome</keyword>
<organism evidence="2 3">
    <name type="scientific">Deinococcus arenicola</name>
    <dbReference type="NCBI Taxonomy" id="2994950"/>
    <lineage>
        <taxon>Bacteria</taxon>
        <taxon>Thermotogati</taxon>
        <taxon>Deinococcota</taxon>
        <taxon>Deinococci</taxon>
        <taxon>Deinococcales</taxon>
        <taxon>Deinococcaceae</taxon>
        <taxon>Deinococcus</taxon>
    </lineage>
</organism>
<gene>
    <name evidence="2" type="ORF">ORD21_01090</name>
</gene>
<dbReference type="Proteomes" id="UP001276150">
    <property type="component" value="Unassembled WGS sequence"/>
</dbReference>
<dbReference type="RefSeq" id="WP_317638488.1">
    <property type="nucleotide sequence ID" value="NZ_JAPMIV010000001.1"/>
</dbReference>
<evidence type="ECO:0000313" key="2">
    <source>
        <dbReference type="EMBL" id="MDV6373196.1"/>
    </source>
</evidence>
<protein>
    <recommendedName>
        <fullName evidence="4">Copper amine oxidase-like N-terminal domain-containing protein</fullName>
    </recommendedName>
</protein>
<evidence type="ECO:0008006" key="4">
    <source>
        <dbReference type="Google" id="ProtNLM"/>
    </source>
</evidence>
<feature type="signal peptide" evidence="1">
    <location>
        <begin position="1"/>
        <end position="29"/>
    </location>
</feature>
<feature type="chain" id="PRO_5045332249" description="Copper amine oxidase-like N-terminal domain-containing protein" evidence="1">
    <location>
        <begin position="30"/>
        <end position="230"/>
    </location>
</feature>
<dbReference type="EMBL" id="JAPMIV010000001">
    <property type="protein sequence ID" value="MDV6373196.1"/>
    <property type="molecule type" value="Genomic_DNA"/>
</dbReference>
<comment type="caution">
    <text evidence="2">The sequence shown here is derived from an EMBL/GenBank/DDBJ whole genome shotgun (WGS) entry which is preliminary data.</text>
</comment>
<name>A0ABU4DL87_9DEIO</name>
<sequence length="230" mass="24269">MTMKAVSVQPSTSALTALIVLGLAVPASAQSVQKSLPVVVNGKAHSVKAVTIGTQTYVPVSVLKELGIVYTVSGGTLNIGSAGGANQTRALEGCLKQELFNGNWRVTVQNAVFAPARTGFNTGWTVDVKYANASAQPNKLYVNSLQSLGGDPVILILKDGTQLTRNGSSDGGTQQFAPASARTLGYFFSRPNLQEDNPPVKLLLLFREKPAVGGYTVPDPNMRFDLTCTK</sequence>
<keyword evidence="1" id="KW-0732">Signal</keyword>
<reference evidence="2 3" key="1">
    <citation type="submission" date="2022-11" db="EMBL/GenBank/DDBJ databases">
        <title>Deinococcus ZS9-10, Low Temperature and Draught-tolerating, UV-resistant Bacteria from Continental Antarctica.</title>
        <authorList>
            <person name="Cheng L."/>
        </authorList>
    </citation>
    <scope>NUCLEOTIDE SEQUENCE [LARGE SCALE GENOMIC DNA]</scope>
    <source>
        <strain evidence="2 3">ZS9-10</strain>
    </source>
</reference>
<accession>A0ABU4DL87</accession>
<evidence type="ECO:0000256" key="1">
    <source>
        <dbReference type="SAM" id="SignalP"/>
    </source>
</evidence>